<feature type="region of interest" description="Disordered" evidence="1">
    <location>
        <begin position="565"/>
        <end position="588"/>
    </location>
</feature>
<evidence type="ECO:0000256" key="1">
    <source>
        <dbReference type="SAM" id="MobiDB-lite"/>
    </source>
</evidence>
<evidence type="ECO:0000313" key="2">
    <source>
        <dbReference type="EMBL" id="KAF2771981.1"/>
    </source>
</evidence>
<feature type="compositionally biased region" description="Basic and acidic residues" evidence="1">
    <location>
        <begin position="396"/>
        <end position="416"/>
    </location>
</feature>
<dbReference type="OrthoDB" id="5333304at2759"/>
<feature type="region of interest" description="Disordered" evidence="1">
    <location>
        <begin position="348"/>
        <end position="469"/>
    </location>
</feature>
<proteinExistence type="predicted"/>
<sequence>MSVALAPLPHNGVASSQTEDEQLYTDLLRLQDSVIAGQHPVFKLPQSAIAQLKAALIGPGADANVSAYTANQQQTQQSAAQVVKGLPGLGGGHGAKPAAAASGSGLNPIFLEKSDSLVRAEGQLKRQRLERDLQIQVDQRKHFARGGDPSTEGPSRLDIDAVLEAAFLLVTPVSGLKRAESATSFDTNDYYSSAFVADYDRAQPPSHAVAADSPVHNTAASTSQLPQGAVANTSGDVDPVGKDDDDDDEYMPPDAAAFDSFREDPSAVDLTHDTLPEDDDSDYEPGEITQKSNVPTPSQQPYQAAQLSPRIQVVKNHLTHIAAPQPNRVSPLAVAKHPSIEQELELVNGRPEIVQKPRPQQRAYHQVQSRASTASPVNGTTPKKGRRNNKNNKRKQREERYDRPVKKGRRDRRDPAHSPTQDQYIKDEPMSPPPFSASVPDYVPQQYKPAPAPIDLVSPGYAPPQIQYEPPRSGLRYEYVQPPPASPHVVRVASPAAYRPVQRDTQDLRRVASLHRAQKPLSPGEYSPVAPYHAASATYKAPPPGPAEAPASPRYQQVQYVQADSPGAQQYEDAHSRAASPAFMAPPPQPTRRLVQDQYGNRFWADAVPAAPAAPVRASAAPMDRYAEAAYDRAPSRMASAYPPTSPQYEPVDVRMAPVPVIARKQEVRYVDASGRAMRDYSALPPGQTAQYAAEPTSPVYEQQPARRYESLSLPSAREPTSPVYQQVPRYEHMPPPPAPARQEAISPVYQPLPRAYSVRPEEPSQAVGGYMRQASVAPVQYARQDMLPPPPAPARAMSVMPGAGAEYQPQYRYAPAPPQQPAAVKYVDQYGNEMYPQQIRQVYQ</sequence>
<feature type="region of interest" description="Disordered" evidence="1">
    <location>
        <begin position="205"/>
        <end position="304"/>
    </location>
</feature>
<feature type="compositionally biased region" description="Polar residues" evidence="1">
    <location>
        <begin position="289"/>
        <end position="304"/>
    </location>
</feature>
<organism evidence="2 3">
    <name type="scientific">Teratosphaeria nubilosa</name>
    <dbReference type="NCBI Taxonomy" id="161662"/>
    <lineage>
        <taxon>Eukaryota</taxon>
        <taxon>Fungi</taxon>
        <taxon>Dikarya</taxon>
        <taxon>Ascomycota</taxon>
        <taxon>Pezizomycotina</taxon>
        <taxon>Dothideomycetes</taxon>
        <taxon>Dothideomycetidae</taxon>
        <taxon>Mycosphaerellales</taxon>
        <taxon>Teratosphaeriaceae</taxon>
        <taxon>Teratosphaeria</taxon>
    </lineage>
</organism>
<accession>A0A6G1LGB0</accession>
<feature type="compositionally biased region" description="Basic and acidic residues" evidence="1">
    <location>
        <begin position="260"/>
        <end position="275"/>
    </location>
</feature>
<feature type="compositionally biased region" description="Polar residues" evidence="1">
    <location>
        <begin position="366"/>
        <end position="381"/>
    </location>
</feature>
<feature type="compositionally biased region" description="Basic residues" evidence="1">
    <location>
        <begin position="383"/>
        <end position="395"/>
    </location>
</feature>
<dbReference type="Proteomes" id="UP000799436">
    <property type="component" value="Unassembled WGS sequence"/>
</dbReference>
<dbReference type="AlphaFoldDB" id="A0A6G1LGB0"/>
<feature type="compositionally biased region" description="Acidic residues" evidence="1">
    <location>
        <begin position="276"/>
        <end position="285"/>
    </location>
</feature>
<evidence type="ECO:0000313" key="3">
    <source>
        <dbReference type="Proteomes" id="UP000799436"/>
    </source>
</evidence>
<gene>
    <name evidence="2" type="ORF">EJ03DRAFT_325216</name>
</gene>
<keyword evidence="3" id="KW-1185">Reference proteome</keyword>
<dbReference type="EMBL" id="ML995817">
    <property type="protein sequence ID" value="KAF2771981.1"/>
    <property type="molecule type" value="Genomic_DNA"/>
</dbReference>
<feature type="compositionally biased region" description="Polar residues" evidence="1">
    <location>
        <begin position="215"/>
        <end position="234"/>
    </location>
</feature>
<reference evidence="2" key="1">
    <citation type="journal article" date="2020" name="Stud. Mycol.">
        <title>101 Dothideomycetes genomes: a test case for predicting lifestyles and emergence of pathogens.</title>
        <authorList>
            <person name="Haridas S."/>
            <person name="Albert R."/>
            <person name="Binder M."/>
            <person name="Bloem J."/>
            <person name="Labutti K."/>
            <person name="Salamov A."/>
            <person name="Andreopoulos B."/>
            <person name="Baker S."/>
            <person name="Barry K."/>
            <person name="Bills G."/>
            <person name="Bluhm B."/>
            <person name="Cannon C."/>
            <person name="Castanera R."/>
            <person name="Culley D."/>
            <person name="Daum C."/>
            <person name="Ezra D."/>
            <person name="Gonzalez J."/>
            <person name="Henrissat B."/>
            <person name="Kuo A."/>
            <person name="Liang C."/>
            <person name="Lipzen A."/>
            <person name="Lutzoni F."/>
            <person name="Magnuson J."/>
            <person name="Mondo S."/>
            <person name="Nolan M."/>
            <person name="Ohm R."/>
            <person name="Pangilinan J."/>
            <person name="Park H.-J."/>
            <person name="Ramirez L."/>
            <person name="Alfaro M."/>
            <person name="Sun H."/>
            <person name="Tritt A."/>
            <person name="Yoshinaga Y."/>
            <person name="Zwiers L.-H."/>
            <person name="Turgeon B."/>
            <person name="Goodwin S."/>
            <person name="Spatafora J."/>
            <person name="Crous P."/>
            <person name="Grigoriev I."/>
        </authorList>
    </citation>
    <scope>NUCLEOTIDE SEQUENCE</scope>
    <source>
        <strain evidence="2">CBS 116005</strain>
    </source>
</reference>
<name>A0A6G1LGB0_9PEZI</name>
<protein>
    <submittedName>
        <fullName evidence="2">Uncharacterized protein</fullName>
    </submittedName>
</protein>